<evidence type="ECO:0000256" key="1">
    <source>
        <dbReference type="ARBA" id="ARBA00037999"/>
    </source>
</evidence>
<evidence type="ECO:0000313" key="3">
    <source>
        <dbReference type="EMBL" id="MFC6098054.1"/>
    </source>
</evidence>
<dbReference type="Pfam" id="PF01041">
    <property type="entry name" value="DegT_DnrJ_EryC1"/>
    <property type="match status" value="1"/>
</dbReference>
<evidence type="ECO:0000256" key="2">
    <source>
        <dbReference type="RuleBase" id="RU004508"/>
    </source>
</evidence>
<dbReference type="InterPro" id="IPR015421">
    <property type="entry name" value="PyrdxlP-dep_Trfase_major"/>
</dbReference>
<dbReference type="InterPro" id="IPR015422">
    <property type="entry name" value="PyrdxlP-dep_Trfase_small"/>
</dbReference>
<accession>A0ABW1PS32</accession>
<dbReference type="PIRSF" id="PIRSF000390">
    <property type="entry name" value="PLP_StrS"/>
    <property type="match status" value="1"/>
</dbReference>
<dbReference type="Gene3D" id="3.40.640.10">
    <property type="entry name" value="Type I PLP-dependent aspartate aminotransferase-like (Major domain)"/>
    <property type="match status" value="1"/>
</dbReference>
<dbReference type="EMBL" id="JBHSQB010000010">
    <property type="protein sequence ID" value="MFC6098054.1"/>
    <property type="molecule type" value="Genomic_DNA"/>
</dbReference>
<comment type="caution">
    <text evidence="3">The sequence shown here is derived from an EMBL/GenBank/DDBJ whole genome shotgun (WGS) entry which is preliminary data.</text>
</comment>
<dbReference type="GO" id="GO:0008483">
    <property type="term" value="F:transaminase activity"/>
    <property type="evidence" value="ECO:0007669"/>
    <property type="project" value="UniProtKB-KW"/>
</dbReference>
<keyword evidence="3" id="KW-0032">Aminotransferase</keyword>
<dbReference type="InterPro" id="IPR000653">
    <property type="entry name" value="DegT/StrS_aminotransferase"/>
</dbReference>
<dbReference type="Proteomes" id="UP001596287">
    <property type="component" value="Unassembled WGS sequence"/>
</dbReference>
<evidence type="ECO:0000313" key="4">
    <source>
        <dbReference type="Proteomes" id="UP001596287"/>
    </source>
</evidence>
<keyword evidence="2" id="KW-0663">Pyridoxal phosphate</keyword>
<dbReference type="RefSeq" id="WP_379793037.1">
    <property type="nucleotide sequence ID" value="NZ_JBHSQB010000010.1"/>
</dbReference>
<dbReference type="CDD" id="cd00616">
    <property type="entry name" value="AHBA_syn"/>
    <property type="match status" value="1"/>
</dbReference>
<proteinExistence type="inferred from homology"/>
<name>A0ABW1PS32_9FLAO</name>
<reference evidence="4" key="1">
    <citation type="journal article" date="2019" name="Int. J. Syst. Evol. Microbiol.">
        <title>The Global Catalogue of Microorganisms (GCM) 10K type strain sequencing project: providing services to taxonomists for standard genome sequencing and annotation.</title>
        <authorList>
            <consortium name="The Broad Institute Genomics Platform"/>
            <consortium name="The Broad Institute Genome Sequencing Center for Infectious Disease"/>
            <person name="Wu L."/>
            <person name="Ma J."/>
        </authorList>
    </citation>
    <scope>NUCLEOTIDE SEQUENCE [LARGE SCALE GENOMIC DNA]</scope>
    <source>
        <strain evidence="4">CCUG 49679</strain>
    </source>
</reference>
<gene>
    <name evidence="3" type="ORF">ACFPVY_15470</name>
</gene>
<dbReference type="InterPro" id="IPR015424">
    <property type="entry name" value="PyrdxlP-dep_Trfase"/>
</dbReference>
<dbReference type="PANTHER" id="PTHR30244">
    <property type="entry name" value="TRANSAMINASE"/>
    <property type="match status" value="1"/>
</dbReference>
<organism evidence="3 4">
    <name type="scientific">Flavobacterium qiangtangense</name>
    <dbReference type="NCBI Taxonomy" id="1442595"/>
    <lineage>
        <taxon>Bacteria</taxon>
        <taxon>Pseudomonadati</taxon>
        <taxon>Bacteroidota</taxon>
        <taxon>Flavobacteriia</taxon>
        <taxon>Flavobacteriales</taxon>
        <taxon>Flavobacteriaceae</taxon>
        <taxon>Flavobacterium</taxon>
    </lineage>
</organism>
<dbReference type="SUPFAM" id="SSF53383">
    <property type="entry name" value="PLP-dependent transferases"/>
    <property type="match status" value="1"/>
</dbReference>
<dbReference type="PANTHER" id="PTHR30244:SF34">
    <property type="entry name" value="DTDP-4-AMINO-4,6-DIDEOXYGALACTOSE TRANSAMINASE"/>
    <property type="match status" value="1"/>
</dbReference>
<keyword evidence="3" id="KW-0808">Transferase</keyword>
<sequence>MKNSKIWLSSPHMGGTEQNYVNEAFESNWVAPLGPNVNGFEKDLEDYLKSDVKVGALSSGTAAIHLGLIILGVKAGDEVICQSMTFSASANPIMYQGATPIFIDSEKETWNMCPVALEEAIKDRISKGKKPKVIIAVHLYGMPYKVDEIHTVAKKYDILVLEDSAEALGSHYKNQKCGTFGDIGVLSFNGNKIITTSGGGAIVTKNAEIKDKAVFLSTQARDNAPHYQHSEVGYNYRMSNICAGIGRGQMEVLDAHVALRRKMHDFYVDYFSEIAGVTVLREPSADYFSNHWLSAILIDQTVAGLSREELRIAFEKNNIESRPLWKPMHLQPVFENNSLYYGKKVSETLFDNGLCLPSGSNLSDGERERILSVLNAIFKK</sequence>
<dbReference type="Gene3D" id="3.90.1150.10">
    <property type="entry name" value="Aspartate Aminotransferase, domain 1"/>
    <property type="match status" value="1"/>
</dbReference>
<keyword evidence="4" id="KW-1185">Reference proteome</keyword>
<comment type="similarity">
    <text evidence="1 2">Belongs to the DegT/DnrJ/EryC1 family.</text>
</comment>
<protein>
    <submittedName>
        <fullName evidence="3">DegT/DnrJ/EryC1/StrS family aminotransferase</fullName>
    </submittedName>
</protein>